<dbReference type="Gene3D" id="3.40.50.10480">
    <property type="entry name" value="Probable brix-domain ribosomal biogenesis protein"/>
    <property type="match status" value="1"/>
</dbReference>
<proteinExistence type="predicted"/>
<accession>A0ABT5X6Q8</accession>
<organism evidence="1 2">
    <name type="scientific">Candidatus Methanocrinis natronophilus</name>
    <dbReference type="NCBI Taxonomy" id="3033396"/>
    <lineage>
        <taxon>Archaea</taxon>
        <taxon>Methanobacteriati</taxon>
        <taxon>Methanobacteriota</taxon>
        <taxon>Stenosarchaea group</taxon>
        <taxon>Methanomicrobia</taxon>
        <taxon>Methanotrichales</taxon>
        <taxon>Methanotrichaceae</taxon>
        <taxon>Methanocrinis</taxon>
    </lineage>
</organism>
<evidence type="ECO:0000313" key="2">
    <source>
        <dbReference type="Proteomes" id="UP001220010"/>
    </source>
</evidence>
<reference evidence="1 2" key="1">
    <citation type="submission" date="2023-03" db="EMBL/GenBank/DDBJ databases">
        <title>WGS of Methanotrichaceae archaeon Mx.</title>
        <authorList>
            <person name="Sorokin D.Y."/>
            <person name="Merkel A.Y."/>
        </authorList>
    </citation>
    <scope>NUCLEOTIDE SEQUENCE [LARGE SCALE GENOMIC DNA]</scope>
    <source>
        <strain evidence="1 2">Mx</strain>
    </source>
</reference>
<evidence type="ECO:0008006" key="3">
    <source>
        <dbReference type="Google" id="ProtNLM"/>
    </source>
</evidence>
<evidence type="ECO:0000313" key="1">
    <source>
        <dbReference type="EMBL" id="MDF0590247.1"/>
    </source>
</evidence>
<name>A0ABT5X6Q8_9EURY</name>
<gene>
    <name evidence="1" type="ORF">P0O15_03545</name>
</gene>
<sequence length="142" mass="15556">MRFTTSRKPSPRTRRIARTLANYLGVTYTTRGKSGLGGDVVWIVVVEDHGNPSGLSRRDGGGEEVLRFSVSFEGEGKRRIDRPVVVGEGDEARDVAEFFGIEYAPGSEAGRQVRVGGQKIELFDGGDLVLRLNTSGRIFRAE</sequence>
<comment type="caution">
    <text evidence="1">The sequence shown here is derived from an EMBL/GenBank/DDBJ whole genome shotgun (WGS) entry which is preliminary data.</text>
</comment>
<keyword evidence="2" id="KW-1185">Reference proteome</keyword>
<dbReference type="Proteomes" id="UP001220010">
    <property type="component" value="Unassembled WGS sequence"/>
</dbReference>
<dbReference type="RefSeq" id="WP_316966002.1">
    <property type="nucleotide sequence ID" value="NZ_JARFPK010000009.1"/>
</dbReference>
<dbReference type="EMBL" id="JARFPK010000009">
    <property type="protein sequence ID" value="MDF0590247.1"/>
    <property type="molecule type" value="Genomic_DNA"/>
</dbReference>
<protein>
    <recommendedName>
        <fullName evidence="3">Brix domain-containing ribosomal biogenesis protein</fullName>
    </recommendedName>
</protein>
<dbReference type="SUPFAM" id="SSF52954">
    <property type="entry name" value="Class II aaRS ABD-related"/>
    <property type="match status" value="1"/>
</dbReference>